<accession>A0A5D3B6V9</accession>
<evidence type="ECO:0000313" key="4">
    <source>
        <dbReference type="Proteomes" id="UP000322245"/>
    </source>
</evidence>
<evidence type="ECO:0000313" key="3">
    <source>
        <dbReference type="EMBL" id="TYJ57903.1"/>
    </source>
</evidence>
<keyword evidence="4" id="KW-1185">Reference proteome</keyword>
<evidence type="ECO:0000256" key="2">
    <source>
        <dbReference type="SAM" id="Phobius"/>
    </source>
</evidence>
<evidence type="ECO:0000256" key="1">
    <source>
        <dbReference type="SAM" id="MobiDB-lite"/>
    </source>
</evidence>
<keyword evidence="2" id="KW-0472">Membrane</keyword>
<feature type="transmembrane region" description="Helical" evidence="2">
    <location>
        <begin position="272"/>
        <end position="294"/>
    </location>
</feature>
<keyword evidence="2" id="KW-1133">Transmembrane helix</keyword>
<feature type="region of interest" description="Disordered" evidence="1">
    <location>
        <begin position="423"/>
        <end position="446"/>
    </location>
</feature>
<feature type="transmembrane region" description="Helical" evidence="2">
    <location>
        <begin position="330"/>
        <end position="352"/>
    </location>
</feature>
<feature type="region of interest" description="Disordered" evidence="1">
    <location>
        <begin position="1"/>
        <end position="164"/>
    </location>
</feature>
<protein>
    <submittedName>
        <fullName evidence="3">Uncharacterized protein</fullName>
    </submittedName>
</protein>
<dbReference type="Proteomes" id="UP000322245">
    <property type="component" value="Unassembled WGS sequence"/>
</dbReference>
<proteinExistence type="predicted"/>
<reference evidence="3 4" key="1">
    <citation type="submission" date="2017-05" db="EMBL/GenBank/DDBJ databases">
        <title>The Genome Sequence of Tsuchiyaea wingfieldii DSM 27421.</title>
        <authorList>
            <person name="Cuomo C."/>
            <person name="Passer A."/>
            <person name="Billmyre B."/>
            <person name="Heitman J."/>
        </authorList>
    </citation>
    <scope>NUCLEOTIDE SEQUENCE [LARGE SCALE GENOMIC DNA]</scope>
    <source>
        <strain evidence="3 4">DSM 27421</strain>
    </source>
</reference>
<gene>
    <name evidence="3" type="ORF">B9479_001258</name>
</gene>
<keyword evidence="2" id="KW-0812">Transmembrane</keyword>
<name>A0A5D3B6V9_9TREE</name>
<feature type="transmembrane region" description="Helical" evidence="2">
    <location>
        <begin position="364"/>
        <end position="384"/>
    </location>
</feature>
<feature type="compositionally biased region" description="Basic and acidic residues" evidence="1">
    <location>
        <begin position="152"/>
        <end position="164"/>
    </location>
</feature>
<feature type="compositionally biased region" description="Basic residues" evidence="1">
    <location>
        <begin position="133"/>
        <end position="143"/>
    </location>
</feature>
<sequence length="446" mass="49713">MAPTSRPSTGPGPPKKTRPSRFREELSESDTSGPPKKTRPSRFREELSENDTSGSGTDIDTPPESSDSEEESGRGRKNAKKTQARQRQSSSGSSRQSPRRRTSTRPDTDGSSGDDSALTDDSDDNGPQSSRSRSNRSKSKKTRYPPSPLPNEKPKTKQGFSRDDFTKRLEQYERDDIDREPFLASCCGDCTGCWRSTRGWAGWRWMVRNAPYGLGLVMVVCGALCALTGPQLDWWAVEVNDYKFGGLGWCQGSSCQTGVFYTSVSVGSWPAITVPALLMCFGGLAIILLLLLIFNILFLRHNFQSCCTDLEAQSKSRKSSQNRRAKSSVWFERTMTVCTLGNSVMAIIFAAWASQNNAQGKIGYTLAIFLMMTPLIWFFLGMSYRSRWAYYSDKLMSSASRSRKKVAGSWDMAYRDPDEDEVVASRTKVGTDTQQVVKPARSRGRY</sequence>
<feature type="compositionally biased region" description="Basic residues" evidence="1">
    <location>
        <begin position="75"/>
        <end position="84"/>
    </location>
</feature>
<feature type="compositionally biased region" description="Low complexity" evidence="1">
    <location>
        <begin position="85"/>
        <end position="96"/>
    </location>
</feature>
<dbReference type="EMBL" id="NIDF01000008">
    <property type="protein sequence ID" value="TYJ57903.1"/>
    <property type="molecule type" value="Genomic_DNA"/>
</dbReference>
<comment type="caution">
    <text evidence="3">The sequence shown here is derived from an EMBL/GenBank/DDBJ whole genome shotgun (WGS) entry which is preliminary data.</text>
</comment>
<organism evidence="3 4">
    <name type="scientific">Cryptococcus floricola</name>
    <dbReference type="NCBI Taxonomy" id="2591691"/>
    <lineage>
        <taxon>Eukaryota</taxon>
        <taxon>Fungi</taxon>
        <taxon>Dikarya</taxon>
        <taxon>Basidiomycota</taxon>
        <taxon>Agaricomycotina</taxon>
        <taxon>Tremellomycetes</taxon>
        <taxon>Tremellales</taxon>
        <taxon>Cryptococcaceae</taxon>
        <taxon>Cryptococcus</taxon>
    </lineage>
</organism>
<feature type="transmembrane region" description="Helical" evidence="2">
    <location>
        <begin position="212"/>
        <end position="232"/>
    </location>
</feature>
<dbReference type="AlphaFoldDB" id="A0A5D3B6V9"/>